<evidence type="ECO:0000313" key="5">
    <source>
        <dbReference type="Proteomes" id="UP000829354"/>
    </source>
</evidence>
<dbReference type="Proteomes" id="UP000827892">
    <property type="component" value="Chromosome V"/>
</dbReference>
<gene>
    <name evidence="2" type="ORF">L3Y34_006167</name>
    <name evidence="3" type="ORF">L5515_005996</name>
</gene>
<proteinExistence type="predicted"/>
<feature type="transmembrane region" description="Helical" evidence="1">
    <location>
        <begin position="139"/>
        <end position="161"/>
    </location>
</feature>
<dbReference type="PANTHER" id="PTHR47521">
    <property type="entry name" value="SERPENTINE RECEPTOR, CLASS E (EPSILON)-RELATED"/>
    <property type="match status" value="1"/>
</dbReference>
<feature type="transmembrane region" description="Helical" evidence="1">
    <location>
        <begin position="99"/>
        <end position="118"/>
    </location>
</feature>
<keyword evidence="1" id="KW-1133">Transmembrane helix</keyword>
<reference evidence="3 5" key="2">
    <citation type="submission" date="2022-04" db="EMBL/GenBank/DDBJ databases">
        <title>Chromosome-level reference genomes for two strains of Caenorhabditis briggsae: an improved platform for comparative genomics.</title>
        <authorList>
            <person name="Stevens L."/>
            <person name="Andersen E."/>
        </authorList>
    </citation>
    <scope>NUCLEOTIDE SEQUENCE [LARGE SCALE GENOMIC DNA]</scope>
    <source>
        <strain evidence="3">VX34</strain>
        <tissue evidence="3">Whole-organism</tissue>
    </source>
</reference>
<feature type="transmembrane region" description="Helical" evidence="1">
    <location>
        <begin position="53"/>
        <end position="79"/>
    </location>
</feature>
<dbReference type="Proteomes" id="UP000829354">
    <property type="component" value="Chromosome V"/>
</dbReference>
<evidence type="ECO:0000313" key="3">
    <source>
        <dbReference type="EMBL" id="UMM32054.1"/>
    </source>
</evidence>
<evidence type="ECO:0000313" key="4">
    <source>
        <dbReference type="Proteomes" id="UP000827892"/>
    </source>
</evidence>
<keyword evidence="1" id="KW-0472">Membrane</keyword>
<feature type="transmembrane region" description="Helical" evidence="1">
    <location>
        <begin position="214"/>
        <end position="239"/>
    </location>
</feature>
<evidence type="ECO:0000313" key="2">
    <source>
        <dbReference type="EMBL" id="ULT86298.1"/>
    </source>
</evidence>
<keyword evidence="5" id="KW-1185">Reference proteome</keyword>
<dbReference type="InterPro" id="IPR052860">
    <property type="entry name" value="NRL-GPCR1"/>
</dbReference>
<dbReference type="EMBL" id="CP092624">
    <property type="protein sequence ID" value="UMM32054.1"/>
    <property type="molecule type" value="Genomic_DNA"/>
</dbReference>
<organism evidence="2 4">
    <name type="scientific">Caenorhabditis briggsae</name>
    <dbReference type="NCBI Taxonomy" id="6238"/>
    <lineage>
        <taxon>Eukaryota</taxon>
        <taxon>Metazoa</taxon>
        <taxon>Ecdysozoa</taxon>
        <taxon>Nematoda</taxon>
        <taxon>Chromadorea</taxon>
        <taxon>Rhabditida</taxon>
        <taxon>Rhabditina</taxon>
        <taxon>Rhabditomorpha</taxon>
        <taxon>Rhabditoidea</taxon>
        <taxon>Rhabditidae</taxon>
        <taxon>Peloderinae</taxon>
        <taxon>Caenorhabditis</taxon>
    </lineage>
</organism>
<keyword evidence="1" id="KW-0812">Transmembrane</keyword>
<reference evidence="2 4" key="1">
    <citation type="submission" date="2022-02" db="EMBL/GenBank/DDBJ databases">
        <title>Chromosome-level reference genomes for two strains of Caenorhabditis briggsae: an improved platform for comparative genomics.</title>
        <authorList>
            <person name="Stevens L."/>
            <person name="Andersen E.C."/>
        </authorList>
    </citation>
    <scope>NUCLEOTIDE SEQUENCE [LARGE SCALE GENOMIC DNA]</scope>
    <source>
        <strain evidence="2">QX1410_ONT</strain>
        <tissue evidence="2">Whole-organism</tissue>
    </source>
</reference>
<feature type="transmembrane region" description="Helical" evidence="1">
    <location>
        <begin position="167"/>
        <end position="193"/>
    </location>
</feature>
<sequence>MGSYNETFVCKPPAQSPWWAPVVFLQFLIVILGCLSHVIFVKLAVVPGNFGRYIRVAFALISAMMLNMLLTSTGAFVITLINGKFIEDCEISAMEPRKWLLYIHSFGEYFFVVCELLGTIERVISTYYPNFRKSDAFTVYIAIAGVLGISASFAYIYFIRISFVKHLFAIGFGSLTAMEVLNGIIVFILLHAAKRKYKNSKDATLNFKFEISQSYSYCRCAAASVIARVFIITFVYLQVFGLFEGSWGDSGFYYVMNILINLYCLVYPWAIMLCHRKIRGELSRIVKGSCFGRNRKVHFEGELKKLYTIDGRHMNNVPDDHQKNHFNNLGHFWNNSAQPTARGAP</sequence>
<dbReference type="AlphaFoldDB" id="A0AAE8ZZ08"/>
<evidence type="ECO:0000256" key="1">
    <source>
        <dbReference type="SAM" id="Phobius"/>
    </source>
</evidence>
<feature type="transmembrane region" description="Helical" evidence="1">
    <location>
        <begin position="251"/>
        <end position="274"/>
    </location>
</feature>
<protein>
    <submittedName>
        <fullName evidence="2">Uncharacterized protein</fullName>
    </submittedName>
</protein>
<dbReference type="EMBL" id="CP090895">
    <property type="protein sequence ID" value="ULT86298.1"/>
    <property type="molecule type" value="Genomic_DNA"/>
</dbReference>
<feature type="transmembrane region" description="Helical" evidence="1">
    <location>
        <begin position="18"/>
        <end position="41"/>
    </location>
</feature>
<name>A0AAE8ZZ08_CAEBR</name>
<accession>A0AAE8ZZ08</accession>